<feature type="compositionally biased region" description="Polar residues" evidence="1">
    <location>
        <begin position="99"/>
        <end position="109"/>
    </location>
</feature>
<dbReference type="EMBL" id="JBDJPC010000009">
    <property type="protein sequence ID" value="KAL1491957.1"/>
    <property type="molecule type" value="Genomic_DNA"/>
</dbReference>
<keyword evidence="2" id="KW-0472">Membrane</keyword>
<accession>A0ABD1EDC7</accession>
<proteinExistence type="predicted"/>
<evidence type="ECO:0000313" key="4">
    <source>
        <dbReference type="Proteomes" id="UP001566132"/>
    </source>
</evidence>
<organism evidence="3 4">
    <name type="scientific">Hypothenemus hampei</name>
    <name type="common">Coffee berry borer</name>
    <dbReference type="NCBI Taxonomy" id="57062"/>
    <lineage>
        <taxon>Eukaryota</taxon>
        <taxon>Metazoa</taxon>
        <taxon>Ecdysozoa</taxon>
        <taxon>Arthropoda</taxon>
        <taxon>Hexapoda</taxon>
        <taxon>Insecta</taxon>
        <taxon>Pterygota</taxon>
        <taxon>Neoptera</taxon>
        <taxon>Endopterygota</taxon>
        <taxon>Coleoptera</taxon>
        <taxon>Polyphaga</taxon>
        <taxon>Cucujiformia</taxon>
        <taxon>Curculionidae</taxon>
        <taxon>Scolytinae</taxon>
        <taxon>Hypothenemus</taxon>
    </lineage>
</organism>
<evidence type="ECO:0000256" key="1">
    <source>
        <dbReference type="SAM" id="MobiDB-lite"/>
    </source>
</evidence>
<evidence type="ECO:0000256" key="2">
    <source>
        <dbReference type="SAM" id="Phobius"/>
    </source>
</evidence>
<keyword evidence="2" id="KW-1133">Transmembrane helix</keyword>
<feature type="compositionally biased region" description="Polar residues" evidence="1">
    <location>
        <begin position="124"/>
        <end position="147"/>
    </location>
</feature>
<reference evidence="3 4" key="1">
    <citation type="submission" date="2024-05" db="EMBL/GenBank/DDBJ databases">
        <title>Genetic variation in Jamaican populations of the coffee berry borer (Hypothenemus hampei).</title>
        <authorList>
            <person name="Errbii M."/>
            <person name="Myrie A."/>
        </authorList>
    </citation>
    <scope>NUCLEOTIDE SEQUENCE [LARGE SCALE GENOMIC DNA]</scope>
    <source>
        <strain evidence="3">JA-Hopewell-2020-01-JO</strain>
        <tissue evidence="3">Whole body</tissue>
    </source>
</reference>
<feature type="region of interest" description="Disordered" evidence="1">
    <location>
        <begin position="96"/>
        <end position="147"/>
    </location>
</feature>
<feature type="transmembrane region" description="Helical" evidence="2">
    <location>
        <begin position="6"/>
        <end position="26"/>
    </location>
</feature>
<sequence length="197" mass="22275">MWDMIWYLGFPMFAISVLGMPMRHNVLDEDRDLNLRDFDVVYDQRQNGTENYNINVDGVSLVWAQNSLLEAAALLEPALFGEYFEPSVEVVFEPKPEEQSVQNNGNKTVTVPDIKSNETRHSDGPNTSFSTIEDTNPKNGTNENAVNQSKSRLIWPKSPLPDVFPLSGIDCICIVFFIEFLSTISLMHFFSTICGTE</sequence>
<dbReference type="AlphaFoldDB" id="A0ABD1EDC7"/>
<keyword evidence="4" id="KW-1185">Reference proteome</keyword>
<name>A0ABD1EDC7_HYPHA</name>
<comment type="caution">
    <text evidence="3">The sequence shown here is derived from an EMBL/GenBank/DDBJ whole genome shotgun (WGS) entry which is preliminary data.</text>
</comment>
<keyword evidence="2" id="KW-0812">Transmembrane</keyword>
<evidence type="ECO:0000313" key="3">
    <source>
        <dbReference type="EMBL" id="KAL1491957.1"/>
    </source>
</evidence>
<protein>
    <submittedName>
        <fullName evidence="3">Uncharacterized protein</fullName>
    </submittedName>
</protein>
<dbReference type="Proteomes" id="UP001566132">
    <property type="component" value="Unassembled WGS sequence"/>
</dbReference>
<gene>
    <name evidence="3" type="ORF">ABEB36_012471</name>
</gene>